<dbReference type="GO" id="GO:0034353">
    <property type="term" value="F:mRNA 5'-diphosphatase activity"/>
    <property type="evidence" value="ECO:0007669"/>
    <property type="project" value="UniProtKB-ARBA"/>
</dbReference>
<comment type="cofactor">
    <cofactor evidence="2">
        <name>Mg(2+)</name>
        <dbReference type="ChEBI" id="CHEBI:18420"/>
    </cofactor>
</comment>
<dbReference type="PANTHER" id="PTHR23114:SF17">
    <property type="entry name" value="M7GPPPN-MRNA HYDROLASE"/>
    <property type="match status" value="1"/>
</dbReference>
<dbReference type="InterPro" id="IPR020476">
    <property type="entry name" value="Nudix_hydrolase"/>
</dbReference>
<feature type="domain" description="Nudix hydrolase" evidence="5">
    <location>
        <begin position="6"/>
        <end position="149"/>
    </location>
</feature>
<dbReference type="InterPro" id="IPR020084">
    <property type="entry name" value="NUDIX_hydrolase_CS"/>
</dbReference>
<evidence type="ECO:0000256" key="3">
    <source>
        <dbReference type="ARBA" id="ARBA00022801"/>
    </source>
</evidence>
<sequence length="166" mass="19407">MIDSEGFRSNVGIVICNRQGQLLWAKRIGQSAWQFPQGGIKQSESVEEALFRELDEEVGLSEADVQILHQTEDWLHYRLPENFIRQHSDPLCIGQKQKWFLLSLEGDDSRVELSKTGKPEFDDWRWVNFWYPVDQVIEFKRDVYRKALQQLETPLSSYIGSPISSF</sequence>
<dbReference type="NCBIfam" id="NF001937">
    <property type="entry name" value="PRK00714.1-4"/>
    <property type="match status" value="1"/>
</dbReference>
<dbReference type="AlphaFoldDB" id="A0A2A4X3V7"/>
<feature type="short sequence motif" description="Nudix box" evidence="4">
    <location>
        <begin position="38"/>
        <end position="59"/>
    </location>
</feature>
<reference evidence="7" key="1">
    <citation type="submission" date="2017-08" db="EMBL/GenBank/DDBJ databases">
        <title>A dynamic microbial community with high functional redundancy inhabits the cold, oxic subseafloor aquifer.</title>
        <authorList>
            <person name="Tully B.J."/>
            <person name="Wheat C.G."/>
            <person name="Glazer B.T."/>
            <person name="Huber J.A."/>
        </authorList>
    </citation>
    <scope>NUCLEOTIDE SEQUENCE [LARGE SCALE GENOMIC DNA]</scope>
</reference>
<protein>
    <recommendedName>
        <fullName evidence="4">RNA pyrophosphohydrolase</fullName>
        <ecNumber evidence="4">3.6.1.-</ecNumber>
    </recommendedName>
    <alternativeName>
        <fullName evidence="4">(Di)nucleoside polyphosphate hydrolase</fullName>
    </alternativeName>
</protein>
<comment type="function">
    <text evidence="4">Accelerates the degradation of transcripts by removing pyrophosphate from the 5'-end of triphosphorylated RNA, leading to a more labile monophosphorylated state that can stimulate subsequent ribonuclease cleavage.</text>
</comment>
<comment type="caution">
    <text evidence="6">The sequence shown here is derived from an EMBL/GenBank/DDBJ whole genome shotgun (WGS) entry which is preliminary data.</text>
</comment>
<evidence type="ECO:0000313" key="6">
    <source>
        <dbReference type="EMBL" id="PCI77250.1"/>
    </source>
</evidence>
<dbReference type="NCBIfam" id="NF001934">
    <property type="entry name" value="PRK00714.1-1"/>
    <property type="match status" value="1"/>
</dbReference>
<dbReference type="EMBL" id="NVUL01000047">
    <property type="protein sequence ID" value="PCI77250.1"/>
    <property type="molecule type" value="Genomic_DNA"/>
</dbReference>
<dbReference type="NCBIfam" id="NF001938">
    <property type="entry name" value="PRK00714.1-5"/>
    <property type="match status" value="1"/>
</dbReference>
<comment type="cofactor">
    <cofactor evidence="1">
        <name>Mn(2+)</name>
        <dbReference type="ChEBI" id="CHEBI:29035"/>
    </cofactor>
</comment>
<dbReference type="PROSITE" id="PS00893">
    <property type="entry name" value="NUDIX_BOX"/>
    <property type="match status" value="1"/>
</dbReference>
<evidence type="ECO:0000256" key="1">
    <source>
        <dbReference type="ARBA" id="ARBA00001936"/>
    </source>
</evidence>
<dbReference type="CDD" id="cd03671">
    <property type="entry name" value="NUDIX_Ap4A_hydrolase_plant_like"/>
    <property type="match status" value="1"/>
</dbReference>
<dbReference type="Proteomes" id="UP000218767">
    <property type="component" value="Unassembled WGS sequence"/>
</dbReference>
<dbReference type="Pfam" id="PF00293">
    <property type="entry name" value="NUDIX"/>
    <property type="match status" value="1"/>
</dbReference>
<dbReference type="InterPro" id="IPR000086">
    <property type="entry name" value="NUDIX_hydrolase_dom"/>
</dbReference>
<comment type="similarity">
    <text evidence="4">Belongs to the Nudix hydrolase family. RppH subfamily.</text>
</comment>
<dbReference type="FunFam" id="3.90.79.10:FF:000001">
    <property type="entry name" value="RNA pyrophosphohydrolase"/>
    <property type="match status" value="1"/>
</dbReference>
<keyword evidence="3 4" id="KW-0378">Hydrolase</keyword>
<gene>
    <name evidence="4" type="primary">rppH</name>
    <name evidence="4" type="synonym">nudH</name>
    <name evidence="6" type="ORF">COB20_08555</name>
</gene>
<dbReference type="InterPro" id="IPR022927">
    <property type="entry name" value="RppH"/>
</dbReference>
<accession>A0A2A4X3V7</accession>
<dbReference type="PANTHER" id="PTHR23114">
    <property type="entry name" value="M7GPPPN-MRNA HYDROLASE"/>
    <property type="match status" value="1"/>
</dbReference>
<dbReference type="GO" id="GO:0006402">
    <property type="term" value="P:mRNA catabolic process"/>
    <property type="evidence" value="ECO:0007669"/>
    <property type="project" value="TreeGrafter"/>
</dbReference>
<evidence type="ECO:0000256" key="4">
    <source>
        <dbReference type="HAMAP-Rule" id="MF_00298"/>
    </source>
</evidence>
<proteinExistence type="inferred from homology"/>
<dbReference type="EC" id="3.6.1.-" evidence="4"/>
<organism evidence="6 7">
    <name type="scientific">SAR86 cluster bacterium</name>
    <dbReference type="NCBI Taxonomy" id="2030880"/>
    <lineage>
        <taxon>Bacteria</taxon>
        <taxon>Pseudomonadati</taxon>
        <taxon>Pseudomonadota</taxon>
        <taxon>Gammaproteobacteria</taxon>
        <taxon>SAR86 cluster</taxon>
    </lineage>
</organism>
<dbReference type="SUPFAM" id="SSF55811">
    <property type="entry name" value="Nudix"/>
    <property type="match status" value="1"/>
</dbReference>
<dbReference type="HAMAP" id="MF_00298">
    <property type="entry name" value="Nudix_RppH"/>
    <property type="match status" value="1"/>
</dbReference>
<dbReference type="InterPro" id="IPR015797">
    <property type="entry name" value="NUDIX_hydrolase-like_dom_sf"/>
</dbReference>
<dbReference type="PROSITE" id="PS51462">
    <property type="entry name" value="NUDIX"/>
    <property type="match status" value="1"/>
</dbReference>
<name>A0A2A4X3V7_9GAMM</name>
<dbReference type="PRINTS" id="PR00502">
    <property type="entry name" value="NUDIXFAMILY"/>
</dbReference>
<comment type="cofactor">
    <cofactor evidence="4">
        <name>a divalent metal cation</name>
        <dbReference type="ChEBI" id="CHEBI:60240"/>
    </cofactor>
</comment>
<dbReference type="GO" id="GO:0005737">
    <property type="term" value="C:cytoplasm"/>
    <property type="evidence" value="ECO:0007669"/>
    <property type="project" value="TreeGrafter"/>
</dbReference>
<evidence type="ECO:0000256" key="2">
    <source>
        <dbReference type="ARBA" id="ARBA00001946"/>
    </source>
</evidence>
<evidence type="ECO:0000313" key="7">
    <source>
        <dbReference type="Proteomes" id="UP000218767"/>
    </source>
</evidence>
<dbReference type="Gene3D" id="3.90.79.10">
    <property type="entry name" value="Nucleoside Triphosphate Pyrophosphohydrolase"/>
    <property type="match status" value="1"/>
</dbReference>
<evidence type="ECO:0000259" key="5">
    <source>
        <dbReference type="PROSITE" id="PS51462"/>
    </source>
</evidence>